<evidence type="ECO:0000256" key="3">
    <source>
        <dbReference type="ARBA" id="ARBA00022448"/>
    </source>
</evidence>
<evidence type="ECO:0000256" key="9">
    <source>
        <dbReference type="ARBA" id="ARBA00031021"/>
    </source>
</evidence>
<dbReference type="FunFam" id="1.10.1090.10:FF:000002">
    <property type="entry name" value="Cytochrome b-c1 complex subunit 7"/>
    <property type="match status" value="1"/>
</dbReference>
<evidence type="ECO:0000313" key="11">
    <source>
        <dbReference type="Proteomes" id="UP000008141"/>
    </source>
</evidence>
<dbReference type="GO" id="GO:0045275">
    <property type="term" value="C:respiratory chain complex III"/>
    <property type="evidence" value="ECO:0007669"/>
    <property type="project" value="InterPro"/>
</dbReference>
<keyword evidence="4" id="KW-0679">Respiratory chain</keyword>
<organism evidence="11">
    <name type="scientific">Chlorella variabilis</name>
    <name type="common">Green alga</name>
    <dbReference type="NCBI Taxonomy" id="554065"/>
    <lineage>
        <taxon>Eukaryota</taxon>
        <taxon>Viridiplantae</taxon>
        <taxon>Chlorophyta</taxon>
        <taxon>core chlorophytes</taxon>
        <taxon>Trebouxiophyceae</taxon>
        <taxon>Chlorellales</taxon>
        <taxon>Chlorellaceae</taxon>
        <taxon>Chlorella clade</taxon>
        <taxon>Chlorella</taxon>
    </lineage>
</organism>
<dbReference type="InterPro" id="IPR036544">
    <property type="entry name" value="QCR7_sf"/>
</dbReference>
<dbReference type="Gene3D" id="1.10.1090.10">
    <property type="entry name" value="Cytochrome b-c1 complex subunit 7"/>
    <property type="match status" value="1"/>
</dbReference>
<dbReference type="SUPFAM" id="SSF81524">
    <property type="entry name" value="14 kDa protein of cytochrome bc1 complex (Ubiquinol-cytochrome c reductase)"/>
    <property type="match status" value="1"/>
</dbReference>
<name>E1Z4I4_CHLVA</name>
<keyword evidence="6" id="KW-0249">Electron transport</keyword>
<evidence type="ECO:0000256" key="8">
    <source>
        <dbReference type="ARBA" id="ARBA00023136"/>
    </source>
</evidence>
<dbReference type="InterPro" id="IPR003197">
    <property type="entry name" value="QCR7"/>
</dbReference>
<evidence type="ECO:0000256" key="1">
    <source>
        <dbReference type="ARBA" id="ARBA00004443"/>
    </source>
</evidence>
<dbReference type="EMBL" id="GL433836">
    <property type="protein sequence ID" value="EFN59065.1"/>
    <property type="molecule type" value="Genomic_DNA"/>
</dbReference>
<evidence type="ECO:0000256" key="6">
    <source>
        <dbReference type="ARBA" id="ARBA00022982"/>
    </source>
</evidence>
<protein>
    <recommendedName>
        <fullName evidence="9">Complex III subunit VII</fullName>
    </recommendedName>
</protein>
<dbReference type="GO" id="GO:0005743">
    <property type="term" value="C:mitochondrial inner membrane"/>
    <property type="evidence" value="ECO:0007669"/>
    <property type="project" value="UniProtKB-SubCell"/>
</dbReference>
<dbReference type="AlphaFoldDB" id="E1Z4I4"/>
<dbReference type="eggNOG" id="KOG3440">
    <property type="taxonomic scope" value="Eukaryota"/>
</dbReference>
<dbReference type="Pfam" id="PF02271">
    <property type="entry name" value="UCR_14kD"/>
    <property type="match status" value="1"/>
</dbReference>
<comment type="subcellular location">
    <subcellularLocation>
        <location evidence="1">Mitochondrion inner membrane</location>
        <topology evidence="1">Peripheral membrane protein</topology>
        <orientation evidence="1">Matrix side</orientation>
    </subcellularLocation>
</comment>
<dbReference type="InParanoid" id="E1Z4I4"/>
<keyword evidence="3" id="KW-0813">Transport</keyword>
<reference evidence="10 11" key="1">
    <citation type="journal article" date="2010" name="Plant Cell">
        <title>The Chlorella variabilis NC64A genome reveals adaptation to photosymbiosis, coevolution with viruses, and cryptic sex.</title>
        <authorList>
            <person name="Blanc G."/>
            <person name="Duncan G."/>
            <person name="Agarkova I."/>
            <person name="Borodovsky M."/>
            <person name="Gurnon J."/>
            <person name="Kuo A."/>
            <person name="Lindquist E."/>
            <person name="Lucas S."/>
            <person name="Pangilinan J."/>
            <person name="Polle J."/>
            <person name="Salamov A."/>
            <person name="Terry A."/>
            <person name="Yamada T."/>
            <person name="Dunigan D.D."/>
            <person name="Grigoriev I.V."/>
            <person name="Claverie J.M."/>
            <person name="Van Etten J.L."/>
        </authorList>
    </citation>
    <scope>NUCLEOTIDE SEQUENCE [LARGE SCALE GENOMIC DNA]</scope>
    <source>
        <strain evidence="10 11">NC64A</strain>
    </source>
</reference>
<dbReference type="KEGG" id="cvr:CHLNCDRAFT_33822"/>
<dbReference type="Proteomes" id="UP000008141">
    <property type="component" value="Unassembled WGS sequence"/>
</dbReference>
<dbReference type="RefSeq" id="XP_005851167.1">
    <property type="nucleotide sequence ID" value="XM_005851105.1"/>
</dbReference>
<dbReference type="OrthoDB" id="425749at2759"/>
<evidence type="ECO:0000313" key="10">
    <source>
        <dbReference type="EMBL" id="EFN59065.1"/>
    </source>
</evidence>
<gene>
    <name evidence="10" type="ORF">CHLNCDRAFT_33822</name>
</gene>
<dbReference type="STRING" id="554065.E1Z4I4"/>
<keyword evidence="11" id="KW-1185">Reference proteome</keyword>
<dbReference type="PANTHER" id="PTHR12022:SF0">
    <property type="entry name" value="CYTOCHROME B-C1 COMPLEX SUBUNIT 7"/>
    <property type="match status" value="1"/>
</dbReference>
<accession>E1Z4I4</accession>
<dbReference type="OMA" id="QTALHWV"/>
<evidence type="ECO:0000256" key="4">
    <source>
        <dbReference type="ARBA" id="ARBA00022660"/>
    </source>
</evidence>
<keyword evidence="8" id="KW-0472">Membrane</keyword>
<evidence type="ECO:0000256" key="5">
    <source>
        <dbReference type="ARBA" id="ARBA00022792"/>
    </source>
</evidence>
<dbReference type="PANTHER" id="PTHR12022">
    <property type="entry name" value="UBIQUINOL-CYTOCHROME C REDUCTASE COMPLEX 14 KD PROTEIN"/>
    <property type="match status" value="1"/>
</dbReference>
<dbReference type="GO" id="GO:0006122">
    <property type="term" value="P:mitochondrial electron transport, ubiquinol to cytochrome c"/>
    <property type="evidence" value="ECO:0007669"/>
    <property type="project" value="InterPro"/>
</dbReference>
<keyword evidence="5" id="KW-0999">Mitochondrion inner membrane</keyword>
<proteinExistence type="inferred from homology"/>
<evidence type="ECO:0000256" key="7">
    <source>
        <dbReference type="ARBA" id="ARBA00023128"/>
    </source>
</evidence>
<dbReference type="GeneID" id="17358731"/>
<dbReference type="FunCoup" id="E1Z4I4">
    <property type="interactions" value="1155"/>
</dbReference>
<sequence>MAARAGMLAKLFDPLVAMMAPRYQAAVGKELIKYGLRYEDLYDPQLDLDVDEALKRLPQDVLDARNQRLKRAHDLNMKHSELPKDLQQLQTPYSFYLKDALELVRLESDERLALGAGKPYERHFP</sequence>
<keyword evidence="7" id="KW-0496">Mitochondrion</keyword>
<evidence type="ECO:0000256" key="2">
    <source>
        <dbReference type="ARBA" id="ARBA00008554"/>
    </source>
</evidence>
<comment type="similarity">
    <text evidence="2">Belongs to the UQCRB/QCR7 family.</text>
</comment>